<name>A0A7Y9S009_9ACTN</name>
<dbReference type="InterPro" id="IPR036291">
    <property type="entry name" value="NAD(P)-bd_dom_sf"/>
</dbReference>
<evidence type="ECO:0000313" key="5">
    <source>
        <dbReference type="Proteomes" id="UP000540656"/>
    </source>
</evidence>
<dbReference type="PANTHER" id="PTHR43658">
    <property type="entry name" value="SHORT-CHAIN DEHYDROGENASE/REDUCTASE"/>
    <property type="match status" value="1"/>
</dbReference>
<comment type="similarity">
    <text evidence="1 3">Belongs to the short-chain dehydrogenases/reductases (SDR) family.</text>
</comment>
<gene>
    <name evidence="4" type="ORF">BJ980_002690</name>
</gene>
<dbReference type="GO" id="GO:0016491">
    <property type="term" value="F:oxidoreductase activity"/>
    <property type="evidence" value="ECO:0007669"/>
    <property type="project" value="UniProtKB-KW"/>
</dbReference>
<dbReference type="Pfam" id="PF00106">
    <property type="entry name" value="adh_short"/>
    <property type="match status" value="1"/>
</dbReference>
<protein>
    <submittedName>
        <fullName evidence="4">NAD(P)-dependent dehydrogenase (Short-subunit alcohol dehydrogenase family)</fullName>
    </submittedName>
</protein>
<evidence type="ECO:0000313" key="4">
    <source>
        <dbReference type="EMBL" id="NYG59767.1"/>
    </source>
</evidence>
<evidence type="ECO:0000256" key="1">
    <source>
        <dbReference type="ARBA" id="ARBA00006484"/>
    </source>
</evidence>
<accession>A0A7Y9S009</accession>
<dbReference type="Proteomes" id="UP000540656">
    <property type="component" value="Unassembled WGS sequence"/>
</dbReference>
<dbReference type="PANTHER" id="PTHR43658:SF8">
    <property type="entry name" value="17-BETA-HYDROXYSTEROID DEHYDROGENASE 14-RELATED"/>
    <property type="match status" value="1"/>
</dbReference>
<dbReference type="EMBL" id="JACCAA010000001">
    <property type="protein sequence ID" value="NYG59767.1"/>
    <property type="molecule type" value="Genomic_DNA"/>
</dbReference>
<keyword evidence="2" id="KW-0560">Oxidoreductase</keyword>
<dbReference type="SUPFAM" id="SSF51735">
    <property type="entry name" value="NAD(P)-binding Rossmann-fold domains"/>
    <property type="match status" value="1"/>
</dbReference>
<dbReference type="PRINTS" id="PR00081">
    <property type="entry name" value="GDHRDH"/>
</dbReference>
<sequence length="242" mass="24552">MTGGASGLGAATTQRLAAAGATVVVADLVSAWERRTTDFGDEVRFVATDVTAEDEVVAAVRAAVELGELRAAVACAGIGHQGRLLGSRGPVDAATVRRVMDVNFGGTVSLLGHAADAMQHNELRDGERGVVVMVASAAGLDSSSVAYGGSKAAVVGVTAAAARELSSRAIRVVTVAPGIFETPMVAGMSESAVASVGRPAHPDRLGRPDEFASFVAHIVENAMINGEVVRLDAALRAPAVIQ</sequence>
<proteinExistence type="inferred from homology"/>
<evidence type="ECO:0000256" key="2">
    <source>
        <dbReference type="ARBA" id="ARBA00023002"/>
    </source>
</evidence>
<reference evidence="4 5" key="1">
    <citation type="submission" date="2020-07" db="EMBL/GenBank/DDBJ databases">
        <title>Sequencing the genomes of 1000 actinobacteria strains.</title>
        <authorList>
            <person name="Klenk H.-P."/>
        </authorList>
    </citation>
    <scope>NUCLEOTIDE SEQUENCE [LARGE SCALE GENOMIC DNA]</scope>
    <source>
        <strain evidence="4 5">DSM 23819</strain>
    </source>
</reference>
<dbReference type="Gene3D" id="3.40.50.720">
    <property type="entry name" value="NAD(P)-binding Rossmann-like Domain"/>
    <property type="match status" value="1"/>
</dbReference>
<evidence type="ECO:0000256" key="3">
    <source>
        <dbReference type="RuleBase" id="RU000363"/>
    </source>
</evidence>
<comment type="caution">
    <text evidence="4">The sequence shown here is derived from an EMBL/GenBank/DDBJ whole genome shotgun (WGS) entry which is preliminary data.</text>
</comment>
<dbReference type="PROSITE" id="PS00061">
    <property type="entry name" value="ADH_SHORT"/>
    <property type="match status" value="1"/>
</dbReference>
<dbReference type="InterPro" id="IPR020904">
    <property type="entry name" value="Sc_DH/Rdtase_CS"/>
</dbReference>
<dbReference type="InterPro" id="IPR002347">
    <property type="entry name" value="SDR_fam"/>
</dbReference>
<dbReference type="AlphaFoldDB" id="A0A7Y9S009"/>
<organism evidence="4 5">
    <name type="scientific">Nocardioides daedukensis</name>
    <dbReference type="NCBI Taxonomy" id="634462"/>
    <lineage>
        <taxon>Bacteria</taxon>
        <taxon>Bacillati</taxon>
        <taxon>Actinomycetota</taxon>
        <taxon>Actinomycetes</taxon>
        <taxon>Propionibacteriales</taxon>
        <taxon>Nocardioidaceae</taxon>
        <taxon>Nocardioides</taxon>
    </lineage>
</organism>
<dbReference type="PRINTS" id="PR00080">
    <property type="entry name" value="SDRFAMILY"/>
</dbReference>
<keyword evidence="5" id="KW-1185">Reference proteome</keyword>